<evidence type="ECO:0000259" key="4">
    <source>
        <dbReference type="Pfam" id="PF00849"/>
    </source>
</evidence>
<dbReference type="Pfam" id="PF00849">
    <property type="entry name" value="PseudoU_synth_2"/>
    <property type="match status" value="1"/>
</dbReference>
<evidence type="ECO:0000256" key="2">
    <source>
        <dbReference type="ARBA" id="ARBA00023235"/>
    </source>
</evidence>
<keyword evidence="2" id="KW-0413">Isomerase</keyword>
<dbReference type="RefSeq" id="WP_135701569.1">
    <property type="nucleotide sequence ID" value="NZ_JBHILI010000002.1"/>
</dbReference>
<keyword evidence="6" id="KW-1185">Reference proteome</keyword>
<dbReference type="InterPro" id="IPR006224">
    <property type="entry name" value="PsdUridine_synth_RluA-like_CS"/>
</dbReference>
<dbReference type="CDD" id="cd00165">
    <property type="entry name" value="S4"/>
    <property type="match status" value="1"/>
</dbReference>
<keyword evidence="3" id="KW-0694">RNA-binding</keyword>
<name>A0ABV5BLE1_9LEPT</name>
<dbReference type="Proteomes" id="UP001580391">
    <property type="component" value="Unassembled WGS sequence"/>
</dbReference>
<organism evidence="5 6">
    <name type="scientific">Leptospira wolffii</name>
    <dbReference type="NCBI Taxonomy" id="409998"/>
    <lineage>
        <taxon>Bacteria</taxon>
        <taxon>Pseudomonadati</taxon>
        <taxon>Spirochaetota</taxon>
        <taxon>Spirochaetia</taxon>
        <taxon>Leptospirales</taxon>
        <taxon>Leptospiraceae</taxon>
        <taxon>Leptospira</taxon>
    </lineage>
</organism>
<evidence type="ECO:0000256" key="3">
    <source>
        <dbReference type="PROSITE-ProRule" id="PRU00182"/>
    </source>
</evidence>
<feature type="domain" description="Pseudouridine synthase RsuA/RluA-like" evidence="4">
    <location>
        <begin position="68"/>
        <end position="227"/>
    </location>
</feature>
<comment type="caution">
    <text evidence="5">The sequence shown here is derived from an EMBL/GenBank/DDBJ whole genome shotgun (WGS) entry which is preliminary data.</text>
</comment>
<gene>
    <name evidence="5" type="ORF">ACE5IX_06390</name>
</gene>
<dbReference type="InterPro" id="IPR006145">
    <property type="entry name" value="PsdUridine_synth_RsuA/RluA"/>
</dbReference>
<dbReference type="InterPro" id="IPR036986">
    <property type="entry name" value="S4_RNA-bd_sf"/>
</dbReference>
<dbReference type="Gene3D" id="3.10.290.10">
    <property type="entry name" value="RNA-binding S4 domain"/>
    <property type="match status" value="1"/>
</dbReference>
<dbReference type="PANTHER" id="PTHR21600:SF44">
    <property type="entry name" value="RIBOSOMAL LARGE SUBUNIT PSEUDOURIDINE SYNTHASE D"/>
    <property type="match status" value="1"/>
</dbReference>
<dbReference type="EMBL" id="JBHILJ010000002">
    <property type="protein sequence ID" value="MFB5736128.1"/>
    <property type="molecule type" value="Genomic_DNA"/>
</dbReference>
<evidence type="ECO:0000313" key="6">
    <source>
        <dbReference type="Proteomes" id="UP001580391"/>
    </source>
</evidence>
<evidence type="ECO:0000313" key="5">
    <source>
        <dbReference type="EMBL" id="MFB5736128.1"/>
    </source>
</evidence>
<protein>
    <submittedName>
        <fullName evidence="5">Pseudouridine synthase</fullName>
    </submittedName>
</protein>
<comment type="similarity">
    <text evidence="1">Belongs to the pseudouridine synthase RluA family.</text>
</comment>
<dbReference type="Gene3D" id="3.30.2350.10">
    <property type="entry name" value="Pseudouridine synthase"/>
    <property type="match status" value="1"/>
</dbReference>
<dbReference type="InterPro" id="IPR020103">
    <property type="entry name" value="PsdUridine_synth_cat_dom_sf"/>
</dbReference>
<evidence type="ECO:0000256" key="1">
    <source>
        <dbReference type="ARBA" id="ARBA00010876"/>
    </source>
</evidence>
<dbReference type="PANTHER" id="PTHR21600">
    <property type="entry name" value="MITOCHONDRIAL RNA PSEUDOURIDINE SYNTHASE"/>
    <property type="match status" value="1"/>
</dbReference>
<accession>A0ABV5BLE1</accession>
<dbReference type="SUPFAM" id="SSF55120">
    <property type="entry name" value="Pseudouridine synthase"/>
    <property type="match status" value="1"/>
</dbReference>
<proteinExistence type="inferred from homology"/>
<dbReference type="PROSITE" id="PS01129">
    <property type="entry name" value="PSI_RLU"/>
    <property type="match status" value="1"/>
</dbReference>
<reference evidence="5 6" key="1">
    <citation type="submission" date="2024-09" db="EMBL/GenBank/DDBJ databases">
        <title>Taxonomic and Genotyping Characterization of Leptospira Strains isolated from Multiple Sources in Colombia highlights the importance of intermediate species.</title>
        <authorList>
            <person name="Torres Higuera L."/>
            <person name="Rojas Tapias D."/>
            <person name="Jimenez Velasquez S."/>
            <person name="Renjifo Ibanez C."/>
        </authorList>
    </citation>
    <scope>NUCLEOTIDE SEQUENCE [LARGE SCALE GENOMIC DNA]</scope>
    <source>
        <strain evidence="5 6">Lep080</strain>
    </source>
</reference>
<dbReference type="InterPro" id="IPR050188">
    <property type="entry name" value="RluA_PseudoU_synthase"/>
</dbReference>
<dbReference type="PROSITE" id="PS50889">
    <property type="entry name" value="S4"/>
    <property type="match status" value="1"/>
</dbReference>
<dbReference type="CDD" id="cd02869">
    <property type="entry name" value="PseudoU_synth_RluA_like"/>
    <property type="match status" value="1"/>
</dbReference>
<sequence length="297" mass="34225">MFLAGRFTYQSRSHWRRILEEGKILIQGKKPKASHILREGEEIVYLPEEIAEPPVRTDFRILYEDERYFAVEKPGDLPVHAAGRYRKNNLVDLIESDPRFARPYLIHRLDRETSGLVIFGKDKEAASLLSEQFAKRTVHKSYIAFVWGEFPERLSACGILSSDPHSAIRKKRRFLFDSQKGPEPEKETESCNTQFRKIGVGSLRGRSFSKVLCRPKTGRLHQIRATLYSLGFPLLGDKMYGSDERVFLDFIEGKEPDLESLLGMSRQALHSSSISFLHPFRGKRIRIRSPLSEDFPV</sequence>